<gene>
    <name evidence="2" type="ORF">GCM10011511_01870</name>
</gene>
<reference evidence="2" key="2">
    <citation type="submission" date="2020-09" db="EMBL/GenBank/DDBJ databases">
        <authorList>
            <person name="Sun Q."/>
            <person name="Zhou Y."/>
        </authorList>
    </citation>
    <scope>NUCLEOTIDE SEQUENCE</scope>
    <source>
        <strain evidence="2">CGMCC 1.15448</strain>
    </source>
</reference>
<evidence type="ECO:0000313" key="3">
    <source>
        <dbReference type="Proteomes" id="UP000607559"/>
    </source>
</evidence>
<name>A0A8J2XPZ5_9BACT</name>
<sequence>MIAMQWVEWVARVVAGLGAGLGITIAAFNYRYQTRIKQAEWLKSLFEKFYESSTYKEVRVWLDYGVLHEQLTVTDATQRQQNEERFTDFLNFFEFIGVLHFRGHLPLEQVRDVFDYYLTKIGADADCKEWIDKYSFEKLKGLLARI</sequence>
<proteinExistence type="predicted"/>
<keyword evidence="1" id="KW-1133">Transmembrane helix</keyword>
<dbReference type="Proteomes" id="UP000607559">
    <property type="component" value="Unassembled WGS sequence"/>
</dbReference>
<keyword evidence="3" id="KW-1185">Reference proteome</keyword>
<protein>
    <recommendedName>
        <fullName evidence="4">DUF4760 domain-containing protein</fullName>
    </recommendedName>
</protein>
<evidence type="ECO:0000256" key="1">
    <source>
        <dbReference type="SAM" id="Phobius"/>
    </source>
</evidence>
<dbReference type="RefSeq" id="WP_188927591.1">
    <property type="nucleotide sequence ID" value="NZ_BMJC01000001.1"/>
</dbReference>
<reference evidence="2" key="1">
    <citation type="journal article" date="2014" name="Int. J. Syst. Evol. Microbiol.">
        <title>Complete genome sequence of Corynebacterium casei LMG S-19264T (=DSM 44701T), isolated from a smear-ripened cheese.</title>
        <authorList>
            <consortium name="US DOE Joint Genome Institute (JGI-PGF)"/>
            <person name="Walter F."/>
            <person name="Albersmeier A."/>
            <person name="Kalinowski J."/>
            <person name="Ruckert C."/>
        </authorList>
    </citation>
    <scope>NUCLEOTIDE SEQUENCE</scope>
    <source>
        <strain evidence="2">CGMCC 1.15448</strain>
    </source>
</reference>
<evidence type="ECO:0000313" key="2">
    <source>
        <dbReference type="EMBL" id="GGA82518.1"/>
    </source>
</evidence>
<feature type="transmembrane region" description="Helical" evidence="1">
    <location>
        <begin position="6"/>
        <end position="28"/>
    </location>
</feature>
<accession>A0A8J2XPZ5</accession>
<dbReference type="AlphaFoldDB" id="A0A8J2XPZ5"/>
<organism evidence="2 3">
    <name type="scientific">Puia dinghuensis</name>
    <dbReference type="NCBI Taxonomy" id="1792502"/>
    <lineage>
        <taxon>Bacteria</taxon>
        <taxon>Pseudomonadati</taxon>
        <taxon>Bacteroidota</taxon>
        <taxon>Chitinophagia</taxon>
        <taxon>Chitinophagales</taxon>
        <taxon>Chitinophagaceae</taxon>
        <taxon>Puia</taxon>
    </lineage>
</organism>
<dbReference type="EMBL" id="BMJC01000001">
    <property type="protein sequence ID" value="GGA82518.1"/>
    <property type="molecule type" value="Genomic_DNA"/>
</dbReference>
<comment type="caution">
    <text evidence="2">The sequence shown here is derived from an EMBL/GenBank/DDBJ whole genome shotgun (WGS) entry which is preliminary data.</text>
</comment>
<keyword evidence="1" id="KW-0812">Transmembrane</keyword>
<evidence type="ECO:0008006" key="4">
    <source>
        <dbReference type="Google" id="ProtNLM"/>
    </source>
</evidence>
<keyword evidence="1" id="KW-0472">Membrane</keyword>